<dbReference type="RefSeq" id="WP_192905786.1">
    <property type="nucleotide sequence ID" value="NZ_JADBFD010000019.1"/>
</dbReference>
<comment type="caution">
    <text evidence="2">The sequence shown here is derived from an EMBL/GenBank/DDBJ whole genome shotgun (WGS) entry which is preliminary data.</text>
</comment>
<dbReference type="PANTHER" id="PTHR37812:SF1">
    <property type="entry name" value="MU-LIKE PROPHAGE FLUMU PROTEIN C"/>
    <property type="match status" value="1"/>
</dbReference>
<feature type="domain" description="Mor transcription activator" evidence="1">
    <location>
        <begin position="6"/>
        <end position="113"/>
    </location>
</feature>
<gene>
    <name evidence="2" type="ORF">IIE05_13440</name>
</gene>
<dbReference type="EMBL" id="JADBFD010000019">
    <property type="protein sequence ID" value="MBE2888968.1"/>
    <property type="molecule type" value="Genomic_DNA"/>
</dbReference>
<sequence>MNIDLSKYPEIYRDLIDKGAPAIVEKVGLSEEQARAAVYCITEIIRRDWAGTQPYFSKGMAYEVTRRDREMYEKFNGSNHAALAREYDISVRQVYERINIIREEEFRRRQPALFEG</sequence>
<dbReference type="PANTHER" id="PTHR37812">
    <property type="entry name" value="MU-LIKE PROPHAGE FLUMU PROTEIN C"/>
    <property type="match status" value="1"/>
</dbReference>
<evidence type="ECO:0000259" key="1">
    <source>
        <dbReference type="Pfam" id="PF08765"/>
    </source>
</evidence>
<evidence type="ECO:0000313" key="3">
    <source>
        <dbReference type="Proteomes" id="UP000618926"/>
    </source>
</evidence>
<dbReference type="InterPro" id="IPR009057">
    <property type="entry name" value="Homeodomain-like_sf"/>
</dbReference>
<dbReference type="InterPro" id="IPR014875">
    <property type="entry name" value="Mor_transcription_activator"/>
</dbReference>
<organism evidence="2 3">
    <name type="scientific">Geobacter anodireducens</name>
    <dbReference type="NCBI Taxonomy" id="1340425"/>
    <lineage>
        <taxon>Bacteria</taxon>
        <taxon>Pseudomonadati</taxon>
        <taxon>Thermodesulfobacteriota</taxon>
        <taxon>Desulfuromonadia</taxon>
        <taxon>Geobacterales</taxon>
        <taxon>Geobacteraceae</taxon>
        <taxon>Geobacter</taxon>
    </lineage>
</organism>
<dbReference type="Proteomes" id="UP000618926">
    <property type="component" value="Unassembled WGS sequence"/>
</dbReference>
<dbReference type="SUPFAM" id="SSF46689">
    <property type="entry name" value="Homeodomain-like"/>
    <property type="match status" value="1"/>
</dbReference>
<keyword evidence="3" id="KW-1185">Reference proteome</keyword>
<protein>
    <recommendedName>
        <fullName evidence="1">Mor transcription activator domain-containing protein</fullName>
    </recommendedName>
</protein>
<dbReference type="InterPro" id="IPR052411">
    <property type="entry name" value="c-mor_Regulatory_Protein"/>
</dbReference>
<name>A0ABR9NXH4_9BACT</name>
<evidence type="ECO:0000313" key="2">
    <source>
        <dbReference type="EMBL" id="MBE2888968.1"/>
    </source>
</evidence>
<proteinExistence type="predicted"/>
<dbReference type="Pfam" id="PF08765">
    <property type="entry name" value="Mor"/>
    <property type="match status" value="1"/>
</dbReference>
<accession>A0ABR9NXH4</accession>
<reference evidence="2 3" key="1">
    <citation type="submission" date="2020-10" db="EMBL/GenBank/DDBJ databases">
        <title>Investigation of anaerobic biodegradation of phenanthrene by a sulfate-dependent Geobacter anodireducens strain PheS2.</title>
        <authorList>
            <person name="Zhang Z."/>
        </authorList>
    </citation>
    <scope>NUCLEOTIDE SEQUENCE [LARGE SCALE GENOMIC DNA]</scope>
    <source>
        <strain evidence="2 3">PheS2</strain>
    </source>
</reference>
<dbReference type="Gene3D" id="1.10.10.60">
    <property type="entry name" value="Homeodomain-like"/>
    <property type="match status" value="1"/>
</dbReference>